<gene>
    <name evidence="5" type="ORF">RG540_CH19030</name>
</gene>
<proteinExistence type="inferred from homology"/>
<dbReference type="Gene3D" id="1.10.3580.10">
    <property type="entry name" value="ATP12 ATPase"/>
    <property type="match status" value="1"/>
</dbReference>
<dbReference type="SUPFAM" id="SSF160909">
    <property type="entry name" value="ATP12-like"/>
    <property type="match status" value="1"/>
</dbReference>
<dbReference type="InterPro" id="IPR011419">
    <property type="entry name" value="ATP12_ATP_synth-F1-assembly"/>
</dbReference>
<dbReference type="HOGENOM" id="CLU_047893_3_0_5"/>
<dbReference type="PANTHER" id="PTHR21013:SF10">
    <property type="entry name" value="ATP SYNTHASE MITOCHONDRIAL F1 COMPLEX ASSEMBLY FACTOR 2"/>
    <property type="match status" value="1"/>
</dbReference>
<name>A0A068SP48_NEOGA</name>
<feature type="region of interest" description="Disordered" evidence="4">
    <location>
        <begin position="1"/>
        <end position="27"/>
    </location>
</feature>
<dbReference type="PANTHER" id="PTHR21013">
    <property type="entry name" value="ATP SYNTHASE MITOCHONDRIAL F1 COMPLEX ASSEMBLY FACTOR 2/ATP12 PROTEIN, MITOCHONDRIAL PRECURSOR"/>
    <property type="match status" value="1"/>
</dbReference>
<dbReference type="InterPro" id="IPR023335">
    <property type="entry name" value="ATP12_ortho_dom_sf"/>
</dbReference>
<keyword evidence="3" id="KW-0143">Chaperone</keyword>
<dbReference type="Pfam" id="PF07542">
    <property type="entry name" value="ATP12"/>
    <property type="match status" value="1"/>
</dbReference>
<protein>
    <submittedName>
        <fullName evidence="5">ATP12 ATPase</fullName>
    </submittedName>
</protein>
<evidence type="ECO:0000256" key="3">
    <source>
        <dbReference type="ARBA" id="ARBA00023186"/>
    </source>
</evidence>
<dbReference type="Gene3D" id="3.30.2180.10">
    <property type="entry name" value="ATP12-like"/>
    <property type="match status" value="1"/>
</dbReference>
<organism evidence="5 6">
    <name type="scientific">Neorhizobium galegae bv. orientalis str. HAMBI 540</name>
    <dbReference type="NCBI Taxonomy" id="1028800"/>
    <lineage>
        <taxon>Bacteria</taxon>
        <taxon>Pseudomonadati</taxon>
        <taxon>Pseudomonadota</taxon>
        <taxon>Alphaproteobacteria</taxon>
        <taxon>Hyphomicrobiales</taxon>
        <taxon>Rhizobiaceae</taxon>
        <taxon>Rhizobium/Agrobacterium group</taxon>
        <taxon>Neorhizobium</taxon>
    </lineage>
</organism>
<dbReference type="GeneID" id="24255780"/>
<dbReference type="GO" id="GO:0043461">
    <property type="term" value="P:proton-transporting ATP synthase complex assembly"/>
    <property type="evidence" value="ECO:0007669"/>
    <property type="project" value="InterPro"/>
</dbReference>
<keyword evidence="2" id="KW-0809">Transit peptide</keyword>
<dbReference type="EMBL" id="HG938353">
    <property type="protein sequence ID" value="CDN48072.1"/>
    <property type="molecule type" value="Genomic_DNA"/>
</dbReference>
<dbReference type="AlphaFoldDB" id="A0A068SP48"/>
<dbReference type="eggNOG" id="COG5387">
    <property type="taxonomic scope" value="Bacteria"/>
</dbReference>
<comment type="similarity">
    <text evidence="1">Belongs to the ATP12 family.</text>
</comment>
<dbReference type="Proteomes" id="UP000028181">
    <property type="component" value="Chromosome I"/>
</dbReference>
<evidence type="ECO:0000256" key="2">
    <source>
        <dbReference type="ARBA" id="ARBA00022946"/>
    </source>
</evidence>
<evidence type="ECO:0000256" key="1">
    <source>
        <dbReference type="ARBA" id="ARBA00008231"/>
    </source>
</evidence>
<evidence type="ECO:0000256" key="4">
    <source>
        <dbReference type="SAM" id="MobiDB-lite"/>
    </source>
</evidence>
<evidence type="ECO:0000313" key="5">
    <source>
        <dbReference type="EMBL" id="CDN48072.1"/>
    </source>
</evidence>
<dbReference type="InterPro" id="IPR042272">
    <property type="entry name" value="ATP12_ATP_synth-F1-assembly_N"/>
</dbReference>
<dbReference type="OrthoDB" id="9797825at2"/>
<keyword evidence="6" id="KW-1185">Reference proteome</keyword>
<evidence type="ECO:0000313" key="6">
    <source>
        <dbReference type="Proteomes" id="UP000028181"/>
    </source>
</evidence>
<reference evidence="6" key="1">
    <citation type="journal article" date="2014" name="BMC Genomics">
        <title>Genome sequencing of two Neorhizobium galegae strains reveals a noeT gene responsible for the unusual acetylation of the nodulation factors.</title>
        <authorList>
            <person name="Osterman J."/>
            <person name="Marsh J."/>
            <person name="Laine P.K."/>
            <person name="Zeng Z."/>
            <person name="Alatalo E."/>
            <person name="Sullivan J.T."/>
            <person name="Young J.P."/>
            <person name="Thomas-Oates J."/>
            <person name="Paulin L."/>
            <person name="Lindstrom K."/>
        </authorList>
    </citation>
    <scope>NUCLEOTIDE SEQUENCE [LARGE SCALE GENOMIC DNA]</scope>
    <source>
        <strain evidence="6">HAMBI 540</strain>
    </source>
</reference>
<dbReference type="RefSeq" id="WP_038587065.1">
    <property type="nucleotide sequence ID" value="NZ_HG938353.1"/>
</dbReference>
<dbReference type="KEGG" id="ngg:RG540_CH19030"/>
<sequence>MRDMFPDPSEALSHPDPTRRAQIQMHKPLPKRFYKEVSVTEGEGGHAIHLDGRPVRTPAKNGLVAPTARLAELIRDEWANQVDVIDPGTMPVTRLVNTAIDGIATDRQAVFEDILRFSSSDMLCYRAEAPENLVARQNELWDPIVDWAANELGARFILVEGVMPQEQPKEATAAFAVTLKKYDTPIELAVLHTVTTLTGSAILALAFAEGRLTADEAWTLAHLDEDWTNEHWGADAEAENRRAKRLEEMRAATETFLALRPSA</sequence>
<accession>A0A068SP48</accession>
<dbReference type="PATRIC" id="fig|1028800.3.peg.1918"/>